<dbReference type="AlphaFoldDB" id="T0GKT5"/>
<keyword evidence="4" id="KW-1185">Reference proteome</keyword>
<dbReference type="InterPro" id="IPR029058">
    <property type="entry name" value="AB_hydrolase_fold"/>
</dbReference>
<evidence type="ECO:0000256" key="1">
    <source>
        <dbReference type="SAM" id="MobiDB-lite"/>
    </source>
</evidence>
<dbReference type="PANTHER" id="PTHR36837">
    <property type="entry name" value="POLY(3-HYDROXYALKANOATE) POLYMERASE SUBUNIT PHAC"/>
    <property type="match status" value="1"/>
</dbReference>
<dbReference type="InterPro" id="IPR051321">
    <property type="entry name" value="PHA/PHB_synthase"/>
</dbReference>
<dbReference type="eggNOG" id="COG4553">
    <property type="taxonomic scope" value="Bacteria"/>
</dbReference>
<gene>
    <name evidence="3" type="ORF">L485_04125</name>
</gene>
<feature type="region of interest" description="Disordered" evidence="1">
    <location>
        <begin position="1"/>
        <end position="24"/>
    </location>
</feature>
<evidence type="ECO:0000259" key="2">
    <source>
        <dbReference type="Pfam" id="PF06850"/>
    </source>
</evidence>
<feature type="domain" description="PHB de-polymerase C-terminal" evidence="2">
    <location>
        <begin position="234"/>
        <end position="433"/>
    </location>
</feature>
<dbReference type="Gene3D" id="3.40.50.1820">
    <property type="entry name" value="alpha/beta hydrolase"/>
    <property type="match status" value="1"/>
</dbReference>
<name>T0GKT5_9SPHN</name>
<evidence type="ECO:0000313" key="4">
    <source>
        <dbReference type="Proteomes" id="UP000015524"/>
    </source>
</evidence>
<proteinExistence type="predicted"/>
<protein>
    <submittedName>
        <fullName evidence="3">Poly(3-hydroxybutyrate) depolymerase</fullName>
    </submittedName>
</protein>
<dbReference type="NCBIfam" id="TIGR01849">
    <property type="entry name" value="PHB_depoly_PhaZ"/>
    <property type="match status" value="1"/>
</dbReference>
<dbReference type="PIRSF" id="PIRSF020818">
    <property type="entry name" value="PHB_depoly_PhaZ"/>
    <property type="match status" value="1"/>
</dbReference>
<dbReference type="Pfam" id="PF06850">
    <property type="entry name" value="PHB_depo_C"/>
    <property type="match status" value="1"/>
</dbReference>
<feature type="compositionally biased region" description="Basic and acidic residues" evidence="1">
    <location>
        <begin position="14"/>
        <end position="24"/>
    </location>
</feature>
<accession>T0GKT5</accession>
<comment type="caution">
    <text evidence="3">The sequence shown here is derived from an EMBL/GenBank/DDBJ whole genome shotgun (WGS) entry which is preliminary data.</text>
</comment>
<sequence length="436" mass="48724">MMRCTMKRSQGVLRKAESAPERKKGAAGTMRMLYTGYQAWNDMLAPSRWGARLALGMKDSLGSFADLPGPRRLFALMDVFEGAKLTHKRPSYDIGTVTSCNAEVAVREEVVLEMPFGDLLHFAKDDVMTAQPKVLVVAPMSGHFSTLLRSTVTTLLRDHDVYITDWKNARDVPLSAGPFGFDDYVDYVIGFFQELGPGAHLLSVCQPCVPALAAVALMAEDKDPSTPRSMTLMAGPIDTRTQPTVVNELAQDKPIDWFERNLISVVPFRFAGRGREVYPGFLQLSAFVSMNLGRHGAQHRELYQLLADGKDVEAQHIKDFYEEYFAVLDMTKEFYLETVERVFQRTLLAKGELMHRDRLVNPGAIRKTALLTVEGERDDVCGIGQTSAAHALCTGLRPHMKRHHLQPGVGHYGVFSGSKWEKLVYPQVRNMILAMN</sequence>
<dbReference type="EMBL" id="ATIB01000034">
    <property type="protein sequence ID" value="EQB04411.1"/>
    <property type="molecule type" value="Genomic_DNA"/>
</dbReference>
<evidence type="ECO:0000313" key="3">
    <source>
        <dbReference type="EMBL" id="EQB04411.1"/>
    </source>
</evidence>
<organism evidence="3 4">
    <name type="scientific">Sphingobium baderi LL03</name>
    <dbReference type="NCBI Taxonomy" id="1114964"/>
    <lineage>
        <taxon>Bacteria</taxon>
        <taxon>Pseudomonadati</taxon>
        <taxon>Pseudomonadota</taxon>
        <taxon>Alphaproteobacteria</taxon>
        <taxon>Sphingomonadales</taxon>
        <taxon>Sphingomonadaceae</taxon>
        <taxon>Sphingobium</taxon>
    </lineage>
</organism>
<dbReference type="PATRIC" id="fig|1114964.3.peg.787"/>
<dbReference type="Proteomes" id="UP000015524">
    <property type="component" value="Unassembled WGS sequence"/>
</dbReference>
<dbReference type="InterPro" id="IPR009656">
    <property type="entry name" value="PHB_depo_C"/>
</dbReference>
<reference evidence="3 4" key="1">
    <citation type="journal article" date="2013" name="Genome Announc.">
        <title>Draft Genome Sequence of a Hexachlorocyclohexane-Degrading Bacterium, Sphingobium baderi Strain LL03T.</title>
        <authorList>
            <person name="Kaur J."/>
            <person name="Verma H."/>
            <person name="Tripathi C."/>
            <person name="Khurana J.P."/>
            <person name="Lal R."/>
        </authorList>
    </citation>
    <scope>NUCLEOTIDE SEQUENCE [LARGE SCALE GENOMIC DNA]</scope>
    <source>
        <strain evidence="3 4">LL03</strain>
    </source>
</reference>
<dbReference type="SUPFAM" id="SSF53474">
    <property type="entry name" value="alpha/beta-Hydrolases"/>
    <property type="match status" value="1"/>
</dbReference>
<dbReference type="PANTHER" id="PTHR36837:SF4">
    <property type="entry name" value="BLR0908 PROTEIN"/>
    <property type="match status" value="1"/>
</dbReference>
<dbReference type="InterPro" id="IPR010915">
    <property type="entry name" value="PHB_depoly_PhaZ"/>
</dbReference>